<dbReference type="Proteomes" id="UP000095651">
    <property type="component" value="Unassembled WGS sequence"/>
</dbReference>
<keyword evidence="6" id="KW-1133">Transmembrane helix</keyword>
<evidence type="ECO:0000256" key="2">
    <source>
        <dbReference type="ARBA" id="ARBA00022553"/>
    </source>
</evidence>
<dbReference type="EMBL" id="CYZE01000033">
    <property type="protein sequence ID" value="CUP45497.1"/>
    <property type="molecule type" value="Genomic_DNA"/>
</dbReference>
<dbReference type="Gene3D" id="6.10.340.10">
    <property type="match status" value="1"/>
</dbReference>
<evidence type="ECO:0000256" key="6">
    <source>
        <dbReference type="SAM" id="Phobius"/>
    </source>
</evidence>
<dbReference type="SUPFAM" id="SSF55874">
    <property type="entry name" value="ATPase domain of HSP90 chaperone/DNA topoisomerase II/histidine kinase"/>
    <property type="match status" value="1"/>
</dbReference>
<proteinExistence type="predicted"/>
<dbReference type="InterPro" id="IPR010559">
    <property type="entry name" value="Sig_transdc_His_kin_internal"/>
</dbReference>
<organism evidence="8 9">
    <name type="scientific">Hungatella hathewayi</name>
    <dbReference type="NCBI Taxonomy" id="154046"/>
    <lineage>
        <taxon>Bacteria</taxon>
        <taxon>Bacillati</taxon>
        <taxon>Bacillota</taxon>
        <taxon>Clostridia</taxon>
        <taxon>Lachnospirales</taxon>
        <taxon>Lachnospiraceae</taxon>
        <taxon>Hungatella</taxon>
    </lineage>
</organism>
<dbReference type="AlphaFoldDB" id="A0A174NF29"/>
<dbReference type="Pfam" id="PF02518">
    <property type="entry name" value="HATPase_c"/>
    <property type="match status" value="1"/>
</dbReference>
<dbReference type="GO" id="GO:0000155">
    <property type="term" value="F:phosphorelay sensor kinase activity"/>
    <property type="evidence" value="ECO:0007669"/>
    <property type="project" value="InterPro"/>
</dbReference>
<gene>
    <name evidence="8" type="primary">yehU_35</name>
    <name evidence="8" type="ORF">ERS852407_05989</name>
</gene>
<dbReference type="InterPro" id="IPR003594">
    <property type="entry name" value="HATPase_dom"/>
</dbReference>
<feature type="coiled-coil region" evidence="5">
    <location>
        <begin position="379"/>
        <end position="411"/>
    </location>
</feature>
<protein>
    <submittedName>
        <fullName evidence="8">Integral membrane sensor signal transduction histidine kinase</fullName>
        <ecNumber evidence="8">2.7.13.3</ecNumber>
    </submittedName>
</protein>
<evidence type="ECO:0000313" key="9">
    <source>
        <dbReference type="Proteomes" id="UP000095651"/>
    </source>
</evidence>
<evidence type="ECO:0000256" key="1">
    <source>
        <dbReference type="ARBA" id="ARBA00004370"/>
    </source>
</evidence>
<dbReference type="SMART" id="SM00387">
    <property type="entry name" value="HATPase_c"/>
    <property type="match status" value="1"/>
</dbReference>
<name>A0A174NF29_9FIRM</name>
<dbReference type="InterPro" id="IPR036890">
    <property type="entry name" value="HATPase_C_sf"/>
</dbReference>
<dbReference type="SMART" id="SM00304">
    <property type="entry name" value="HAMP"/>
    <property type="match status" value="1"/>
</dbReference>
<keyword evidence="2" id="KW-0597">Phosphoprotein</keyword>
<feature type="transmembrane region" description="Helical" evidence="6">
    <location>
        <begin position="14"/>
        <end position="37"/>
    </location>
</feature>
<dbReference type="PANTHER" id="PTHR34220">
    <property type="entry name" value="SENSOR HISTIDINE KINASE YPDA"/>
    <property type="match status" value="1"/>
</dbReference>
<evidence type="ECO:0000256" key="5">
    <source>
        <dbReference type="SAM" id="Coils"/>
    </source>
</evidence>
<feature type="domain" description="HAMP" evidence="7">
    <location>
        <begin position="339"/>
        <end position="391"/>
    </location>
</feature>
<dbReference type="SUPFAM" id="SSF158472">
    <property type="entry name" value="HAMP domain-like"/>
    <property type="match status" value="1"/>
</dbReference>
<dbReference type="Gene3D" id="3.30.565.10">
    <property type="entry name" value="Histidine kinase-like ATPase, C-terminal domain"/>
    <property type="match status" value="1"/>
</dbReference>
<keyword evidence="4 8" id="KW-0418">Kinase</keyword>
<keyword evidence="6" id="KW-0472">Membrane</keyword>
<dbReference type="Pfam" id="PF06580">
    <property type="entry name" value="His_kinase"/>
    <property type="match status" value="1"/>
</dbReference>
<dbReference type="CDD" id="cd06225">
    <property type="entry name" value="HAMP"/>
    <property type="match status" value="1"/>
</dbReference>
<accession>A0A174NF29</accession>
<dbReference type="InterPro" id="IPR050640">
    <property type="entry name" value="Bact_2-comp_sensor_kinase"/>
</dbReference>
<dbReference type="PANTHER" id="PTHR34220:SF7">
    <property type="entry name" value="SENSOR HISTIDINE KINASE YPDA"/>
    <property type="match status" value="1"/>
</dbReference>
<keyword evidence="6" id="KW-0812">Transmembrane</keyword>
<evidence type="ECO:0000256" key="3">
    <source>
        <dbReference type="ARBA" id="ARBA00022679"/>
    </source>
</evidence>
<dbReference type="PROSITE" id="PS50885">
    <property type="entry name" value="HAMP"/>
    <property type="match status" value="1"/>
</dbReference>
<evidence type="ECO:0000313" key="8">
    <source>
        <dbReference type="EMBL" id="CUP45497.1"/>
    </source>
</evidence>
<comment type="subcellular location">
    <subcellularLocation>
        <location evidence="1">Membrane</location>
    </subcellularLocation>
</comment>
<dbReference type="RefSeq" id="WP_055660788.1">
    <property type="nucleotide sequence ID" value="NZ_CABIXC010000033.1"/>
</dbReference>
<sequence length="621" mass="70092">MRKNSLLKSIRSKITFFAAALTITLTVLAVTICFYAFHSYQKKMMIRSSEFNLQSIADNTSADLNNILSFVKWCCSSSDVAEYMDTIHGQGTLGQISSKNPRVAQMAFDTYDRIWEEYTLHNQSNYIRRLILSSDNPLAYMQMFYSSVPDRADAASLIASQDFFIPLYEASSFQWDGLVQNPFNRISDEFIIPVVRPIYSSESSQTTGWLYVEISPELITSRLKAYPLESDSLLYLTIGEKNYLCDKGTLTESPFEYQQVSDLKGSTISTSSKAMEAILSGLGKRTVLTCSLGIPDFQLTEVLSVRRDRAQQTLYTCMIAGILFTALSFGVVLMYFLNRTIVKPVHQLRQNMDSISRGNFDKNPDIEWENELGEIGKGINDLSENVVNLMNTRIEQERQKKDLEYQILQSQINPHFLYNTLNSVKWMATIQGATGIADMMTVLARLLKNVSKRSESMITLKEELELAGDYFQIQQYRYGSSISIRYEIASEDLFGCMVHRFSLQPLIENALFHGLEPKRAPGTITVFASSEGSGETKVLVLSVTDDGIGMSQETIEKIMSGESLEGSDFFKHIGISNVNNRIKYDFGGSYGITITSEPGVYTTMTIRIPYIRKEEGVEKQT</sequence>
<reference evidence="8 9" key="1">
    <citation type="submission" date="2015-09" db="EMBL/GenBank/DDBJ databases">
        <authorList>
            <consortium name="Pathogen Informatics"/>
        </authorList>
    </citation>
    <scope>NUCLEOTIDE SEQUENCE [LARGE SCALE GENOMIC DNA]</scope>
    <source>
        <strain evidence="8 9">2789STDY5608850</strain>
    </source>
</reference>
<evidence type="ECO:0000259" key="7">
    <source>
        <dbReference type="PROSITE" id="PS50885"/>
    </source>
</evidence>
<dbReference type="EC" id="2.7.13.3" evidence="8"/>
<dbReference type="InterPro" id="IPR003660">
    <property type="entry name" value="HAMP_dom"/>
</dbReference>
<feature type="transmembrane region" description="Helical" evidence="6">
    <location>
        <begin position="314"/>
        <end position="337"/>
    </location>
</feature>
<keyword evidence="3 8" id="KW-0808">Transferase</keyword>
<evidence type="ECO:0000256" key="4">
    <source>
        <dbReference type="ARBA" id="ARBA00022777"/>
    </source>
</evidence>
<dbReference type="GO" id="GO:0016020">
    <property type="term" value="C:membrane"/>
    <property type="evidence" value="ECO:0007669"/>
    <property type="project" value="UniProtKB-SubCell"/>
</dbReference>
<dbReference type="Pfam" id="PF00672">
    <property type="entry name" value="HAMP"/>
    <property type="match status" value="1"/>
</dbReference>
<keyword evidence="5" id="KW-0175">Coiled coil</keyword>